<comment type="caution">
    <text evidence="1">The sequence shown here is derived from an EMBL/GenBank/DDBJ whole genome shotgun (WGS) entry which is preliminary data.</text>
</comment>
<name>A0ABR9X9S4_9RHOB</name>
<dbReference type="EMBL" id="JADFFK010000028">
    <property type="protein sequence ID" value="MBE9640231.1"/>
    <property type="molecule type" value="Genomic_DNA"/>
</dbReference>
<evidence type="ECO:0000313" key="1">
    <source>
        <dbReference type="EMBL" id="MBE9640231.1"/>
    </source>
</evidence>
<organism evidence="1 2">
    <name type="scientific">Salipiger mangrovisoli</name>
    <dbReference type="NCBI Taxonomy" id="2865933"/>
    <lineage>
        <taxon>Bacteria</taxon>
        <taxon>Pseudomonadati</taxon>
        <taxon>Pseudomonadota</taxon>
        <taxon>Alphaproteobacteria</taxon>
        <taxon>Rhodobacterales</taxon>
        <taxon>Roseobacteraceae</taxon>
        <taxon>Salipiger</taxon>
    </lineage>
</organism>
<sequence>MLLPSNSRFEQPMEGRELSTGIRLGRGWHPEDPADAGAAWTRSPRATLQISAGHFPEPVPLRLSLRAFCASPERPGTLRLLSPGEPVLQRVLTSTAPVTLLLPTPRHTSGAESTALTLAFDLFGTPLLEGAGPDERQLGLTLLAVTPRWPLRQRLNAVLSRLRRG</sequence>
<gene>
    <name evidence="1" type="ORF">IQ782_25600</name>
</gene>
<reference evidence="1 2" key="1">
    <citation type="journal article" date="2021" name="Int. J. Syst. Evol. Microbiol.">
        <title>Salipiger mangrovisoli sp. nov., isolated from mangrove soil and the proposal for the reclassification of Paraphaeobacter pallidus as Salipiger pallidus comb. nov.</title>
        <authorList>
            <person name="Du J."/>
            <person name="Liu Y."/>
            <person name="Pei T."/>
            <person name="Deng M.R."/>
            <person name="Zhu H."/>
        </authorList>
    </citation>
    <scope>NUCLEOTIDE SEQUENCE [LARGE SCALE GENOMIC DNA]</scope>
    <source>
        <strain evidence="1 2">6D45A</strain>
    </source>
</reference>
<dbReference type="RefSeq" id="WP_194137503.1">
    <property type="nucleotide sequence ID" value="NZ_JADFFK010000028.1"/>
</dbReference>
<evidence type="ECO:0000313" key="2">
    <source>
        <dbReference type="Proteomes" id="UP000607796"/>
    </source>
</evidence>
<accession>A0ABR9X9S4</accession>
<proteinExistence type="predicted"/>
<keyword evidence="2" id="KW-1185">Reference proteome</keyword>
<dbReference type="Proteomes" id="UP000607796">
    <property type="component" value="Unassembled WGS sequence"/>
</dbReference>
<protein>
    <submittedName>
        <fullName evidence="1">Uncharacterized protein</fullName>
    </submittedName>
</protein>